<organism evidence="2 3">
    <name type="scientific">Drechslerella dactyloides</name>
    <name type="common">Nematode-trapping fungus</name>
    <name type="synonym">Arthrobotrys dactyloides</name>
    <dbReference type="NCBI Taxonomy" id="74499"/>
    <lineage>
        <taxon>Eukaryota</taxon>
        <taxon>Fungi</taxon>
        <taxon>Dikarya</taxon>
        <taxon>Ascomycota</taxon>
        <taxon>Pezizomycotina</taxon>
        <taxon>Orbiliomycetes</taxon>
        <taxon>Orbiliales</taxon>
        <taxon>Orbiliaceae</taxon>
        <taxon>Drechslerella</taxon>
    </lineage>
</organism>
<proteinExistence type="predicted"/>
<feature type="region of interest" description="Disordered" evidence="1">
    <location>
        <begin position="1"/>
        <end position="34"/>
    </location>
</feature>
<dbReference type="AlphaFoldDB" id="A0AAD6NJU0"/>
<evidence type="ECO:0000313" key="2">
    <source>
        <dbReference type="EMBL" id="KAJ6262091.1"/>
    </source>
</evidence>
<feature type="compositionally biased region" description="Basic and acidic residues" evidence="1">
    <location>
        <begin position="1"/>
        <end position="10"/>
    </location>
</feature>
<gene>
    <name evidence="2" type="ORF">Dda_2896</name>
</gene>
<protein>
    <submittedName>
        <fullName evidence="2">Uncharacterized protein</fullName>
    </submittedName>
</protein>
<dbReference type="Proteomes" id="UP001221413">
    <property type="component" value="Unassembled WGS sequence"/>
</dbReference>
<feature type="region of interest" description="Disordered" evidence="1">
    <location>
        <begin position="72"/>
        <end position="93"/>
    </location>
</feature>
<sequence length="93" mass="10468">MLPRRAPKEELELEELENAEEEPEHDRGGSGLPAQRFSRAWVGISLSLSRGRRCAADYSECAKRTMKPARIREAEARGRDGDTSKEVIYANAH</sequence>
<name>A0AAD6NJU0_DREDA</name>
<comment type="caution">
    <text evidence="2">The sequence shown here is derived from an EMBL/GenBank/DDBJ whole genome shotgun (WGS) entry which is preliminary data.</text>
</comment>
<accession>A0AAD6NJU0</accession>
<keyword evidence="3" id="KW-1185">Reference proteome</keyword>
<evidence type="ECO:0000313" key="3">
    <source>
        <dbReference type="Proteomes" id="UP001221413"/>
    </source>
</evidence>
<reference evidence="2" key="1">
    <citation type="submission" date="2023-01" db="EMBL/GenBank/DDBJ databases">
        <title>The chitinases involved in constricting ring structure development in the nematode-trapping fungus Drechslerella dactyloides.</title>
        <authorList>
            <person name="Wang R."/>
            <person name="Zhang L."/>
            <person name="Tang P."/>
            <person name="Li S."/>
            <person name="Liang L."/>
        </authorList>
    </citation>
    <scope>NUCLEOTIDE SEQUENCE</scope>
    <source>
        <strain evidence="2">YMF1.00031</strain>
    </source>
</reference>
<feature type="compositionally biased region" description="Basic and acidic residues" evidence="1">
    <location>
        <begin position="72"/>
        <end position="85"/>
    </location>
</feature>
<dbReference type="EMBL" id="JAQGDS010000003">
    <property type="protein sequence ID" value="KAJ6262091.1"/>
    <property type="molecule type" value="Genomic_DNA"/>
</dbReference>
<evidence type="ECO:0000256" key="1">
    <source>
        <dbReference type="SAM" id="MobiDB-lite"/>
    </source>
</evidence>
<feature type="compositionally biased region" description="Acidic residues" evidence="1">
    <location>
        <begin position="11"/>
        <end position="23"/>
    </location>
</feature>